<dbReference type="InterPro" id="IPR002549">
    <property type="entry name" value="AI-2E-like"/>
</dbReference>
<dbReference type="PANTHER" id="PTHR21716">
    <property type="entry name" value="TRANSMEMBRANE PROTEIN"/>
    <property type="match status" value="1"/>
</dbReference>
<dbReference type="PROSITE" id="PS51257">
    <property type="entry name" value="PROKAR_LIPOPROTEIN"/>
    <property type="match status" value="1"/>
</dbReference>
<accession>A0A1G4TY19</accession>
<sequence length="361" mass="38227">MIPLGKPIEQILGVGALLLLAFGCALVLQPFLSAILWAAVICFSTWPVYRRCERAVGGNKSVAAAMMTLLVALVLVAPFAVMVPTLTDSVGNLLVAMNQILEQGPPTPPRWVAGLPVIGENLAAYWESLAHNAPAFTIELKKLIGPATNLAVASGAVLGAGLLELGLSVFIAFFFFLHGRRMAAHVRAVGERFAGPRARELLVVVGATVKGVIYGLIGTALAQALLAGIGFWIAGVPQALLLGFLTFVLSFVPVGPPLVWGSVALWFLVQGAIWWSIFVATWGLLLVSSVDNVIRPYLLGKTNNLPVLLGLFGLLGGVIAFGFIGIFLGPTLLAVAYSLFREWTMAEVEERSHPTPPSASD</sequence>
<keyword evidence="7 8" id="KW-0472">Membrane</keyword>
<comment type="similarity">
    <text evidence="2">Belongs to the autoinducer-2 exporter (AI-2E) (TC 2.A.86) family.</text>
</comment>
<feature type="transmembrane region" description="Helical" evidence="8">
    <location>
        <begin position="264"/>
        <end position="287"/>
    </location>
</feature>
<evidence type="ECO:0000256" key="6">
    <source>
        <dbReference type="ARBA" id="ARBA00022989"/>
    </source>
</evidence>
<keyword evidence="4" id="KW-1003">Cell membrane</keyword>
<evidence type="ECO:0000256" key="5">
    <source>
        <dbReference type="ARBA" id="ARBA00022692"/>
    </source>
</evidence>
<proteinExistence type="inferred from homology"/>
<dbReference type="GO" id="GO:0005886">
    <property type="term" value="C:plasma membrane"/>
    <property type="evidence" value="ECO:0007669"/>
    <property type="project" value="UniProtKB-SubCell"/>
</dbReference>
<feature type="transmembrane region" description="Helical" evidence="8">
    <location>
        <begin position="12"/>
        <end position="28"/>
    </location>
</feature>
<keyword evidence="6 8" id="KW-1133">Transmembrane helix</keyword>
<evidence type="ECO:0000256" key="4">
    <source>
        <dbReference type="ARBA" id="ARBA00022475"/>
    </source>
</evidence>
<dbReference type="EMBL" id="FMTM01000014">
    <property type="protein sequence ID" value="SCW86251.1"/>
    <property type="molecule type" value="Genomic_DNA"/>
</dbReference>
<evidence type="ECO:0000256" key="2">
    <source>
        <dbReference type="ARBA" id="ARBA00009773"/>
    </source>
</evidence>
<feature type="transmembrane region" description="Helical" evidence="8">
    <location>
        <begin position="150"/>
        <end position="177"/>
    </location>
</feature>
<feature type="transmembrane region" description="Helical" evidence="8">
    <location>
        <begin position="307"/>
        <end position="340"/>
    </location>
</feature>
<dbReference type="PANTHER" id="PTHR21716:SF67">
    <property type="entry name" value="TRANSPORT PROTEIN YDIK-RELATED"/>
    <property type="match status" value="1"/>
</dbReference>
<gene>
    <name evidence="9" type="ORF">SAMN02927900_05809</name>
</gene>
<keyword evidence="3" id="KW-0813">Transport</keyword>
<name>A0A1G4TY19_9HYPH</name>
<dbReference type="Proteomes" id="UP000199542">
    <property type="component" value="Unassembled WGS sequence"/>
</dbReference>
<dbReference type="AlphaFoldDB" id="A0A1G4TY19"/>
<evidence type="ECO:0000256" key="1">
    <source>
        <dbReference type="ARBA" id="ARBA00004651"/>
    </source>
</evidence>
<comment type="subcellular location">
    <subcellularLocation>
        <location evidence="1">Cell membrane</location>
        <topology evidence="1">Multi-pass membrane protein</topology>
    </subcellularLocation>
</comment>
<protein>
    <submittedName>
        <fullName evidence="9">Predicted PurR-regulated permease PerM</fullName>
    </submittedName>
</protein>
<reference evidence="9 10" key="1">
    <citation type="submission" date="2016-10" db="EMBL/GenBank/DDBJ databases">
        <authorList>
            <person name="de Groot N.N."/>
        </authorList>
    </citation>
    <scope>NUCLEOTIDE SEQUENCE [LARGE SCALE GENOMIC DNA]</scope>
    <source>
        <strain evidence="9 10">CGMCC 1.3401</strain>
    </source>
</reference>
<evidence type="ECO:0000256" key="7">
    <source>
        <dbReference type="ARBA" id="ARBA00023136"/>
    </source>
</evidence>
<dbReference type="Pfam" id="PF01594">
    <property type="entry name" value="AI-2E_transport"/>
    <property type="match status" value="1"/>
</dbReference>
<feature type="transmembrane region" description="Helical" evidence="8">
    <location>
        <begin position="229"/>
        <end position="252"/>
    </location>
</feature>
<evidence type="ECO:0000256" key="8">
    <source>
        <dbReference type="SAM" id="Phobius"/>
    </source>
</evidence>
<evidence type="ECO:0000313" key="10">
    <source>
        <dbReference type="Proteomes" id="UP000199542"/>
    </source>
</evidence>
<organism evidence="9 10">
    <name type="scientific">Rhizobium mongolense subsp. loessense</name>
    <dbReference type="NCBI Taxonomy" id="158890"/>
    <lineage>
        <taxon>Bacteria</taxon>
        <taxon>Pseudomonadati</taxon>
        <taxon>Pseudomonadota</taxon>
        <taxon>Alphaproteobacteria</taxon>
        <taxon>Hyphomicrobiales</taxon>
        <taxon>Rhizobiaceae</taxon>
        <taxon>Rhizobium/Agrobacterium group</taxon>
        <taxon>Rhizobium</taxon>
    </lineage>
</organism>
<feature type="transmembrane region" description="Helical" evidence="8">
    <location>
        <begin position="61"/>
        <end position="83"/>
    </location>
</feature>
<keyword evidence="5 8" id="KW-0812">Transmembrane</keyword>
<evidence type="ECO:0000313" key="9">
    <source>
        <dbReference type="EMBL" id="SCW86251.1"/>
    </source>
</evidence>
<dbReference type="RefSeq" id="WP_092588198.1">
    <property type="nucleotide sequence ID" value="NZ_FMTM01000014.1"/>
</dbReference>
<evidence type="ECO:0000256" key="3">
    <source>
        <dbReference type="ARBA" id="ARBA00022448"/>
    </source>
</evidence>